<feature type="transmembrane region" description="Helical" evidence="1">
    <location>
        <begin position="267"/>
        <end position="289"/>
    </location>
</feature>
<feature type="transmembrane region" description="Helical" evidence="1">
    <location>
        <begin position="139"/>
        <end position="158"/>
    </location>
</feature>
<sequence length="333" mass="38804">MLSANFNGIIVTIFLSILTVFDAISYILYVLLIIFLTKEFFKKESEVKSEFFIILVFNGILDVLFITEEYLSFRIPQFGFFRDFYLDTFSKSFLSGVCYVYSICQSNYMFLSGITITFNRYFAIKFPTRYRIFWSGWKVFLLIIWPLFITLPIFFKYISAEGIYIEDNIGRLSVTFVNLNVSNDIWMTSTYIHCISLLINLILTVMLILTARKKSRNSKGQNNSMKIDIMLTKYAFVYFIMFGLLVSIEIPMLIATNLGAYDLANNMFTLIALCQSTMIFFPPYGMLFLSKELRKKFLLSLCKKEINDNVLSITKSSTQPRNTRTRVRNQNAL</sequence>
<dbReference type="Proteomes" id="UP000046392">
    <property type="component" value="Unplaced"/>
</dbReference>
<dbReference type="PANTHER" id="PTHR31627:SF42">
    <property type="entry name" value="G_PROTEIN_RECEP_F1_2 DOMAIN-CONTAINING PROTEIN-RELATED"/>
    <property type="match status" value="1"/>
</dbReference>
<proteinExistence type="predicted"/>
<feature type="transmembrane region" description="Helical" evidence="1">
    <location>
        <begin position="190"/>
        <end position="210"/>
    </location>
</feature>
<name>A0A0N5B442_STREA</name>
<keyword evidence="1" id="KW-0812">Transmembrane</keyword>
<feature type="transmembrane region" description="Helical" evidence="1">
    <location>
        <begin position="6"/>
        <end position="37"/>
    </location>
</feature>
<dbReference type="Pfam" id="PF10323">
    <property type="entry name" value="7TM_GPCR_Srv"/>
    <property type="match status" value="1"/>
</dbReference>
<feature type="transmembrane region" description="Helical" evidence="1">
    <location>
        <begin position="49"/>
        <end position="73"/>
    </location>
</feature>
<evidence type="ECO:0000313" key="2">
    <source>
        <dbReference type="Proteomes" id="UP000046392"/>
    </source>
</evidence>
<accession>A0A0N5B442</accession>
<keyword evidence="2" id="KW-1185">Reference proteome</keyword>
<feature type="transmembrane region" description="Helical" evidence="1">
    <location>
        <begin position="93"/>
        <end position="118"/>
    </location>
</feature>
<dbReference type="SUPFAM" id="SSF81321">
    <property type="entry name" value="Family A G protein-coupled receptor-like"/>
    <property type="match status" value="1"/>
</dbReference>
<evidence type="ECO:0000256" key="1">
    <source>
        <dbReference type="SAM" id="Phobius"/>
    </source>
</evidence>
<dbReference type="Gene3D" id="1.20.1070.10">
    <property type="entry name" value="Rhodopsin 7-helix transmembrane proteins"/>
    <property type="match status" value="1"/>
</dbReference>
<dbReference type="PANTHER" id="PTHR31627">
    <property type="entry name" value="SERPENTINE RECEPTOR CLASS GAMMA-RELATED"/>
    <property type="match status" value="1"/>
</dbReference>
<keyword evidence="1" id="KW-1133">Transmembrane helix</keyword>
<dbReference type="AlphaFoldDB" id="A0A0N5B442"/>
<organism evidence="2 3">
    <name type="scientific">Strongyloides papillosus</name>
    <name type="common">Intestinal threadworm</name>
    <dbReference type="NCBI Taxonomy" id="174720"/>
    <lineage>
        <taxon>Eukaryota</taxon>
        <taxon>Metazoa</taxon>
        <taxon>Ecdysozoa</taxon>
        <taxon>Nematoda</taxon>
        <taxon>Chromadorea</taxon>
        <taxon>Rhabditida</taxon>
        <taxon>Tylenchina</taxon>
        <taxon>Panagrolaimomorpha</taxon>
        <taxon>Strongyloidoidea</taxon>
        <taxon>Strongyloididae</taxon>
        <taxon>Strongyloides</taxon>
    </lineage>
</organism>
<dbReference type="InterPro" id="IPR019426">
    <property type="entry name" value="7TM_GPCR_serpentine_rcpt_Srv"/>
</dbReference>
<dbReference type="WBParaSite" id="SPAL_0000084400.1">
    <property type="protein sequence ID" value="SPAL_0000084400.1"/>
    <property type="gene ID" value="SPAL_0000084400"/>
</dbReference>
<dbReference type="InterPro" id="IPR051119">
    <property type="entry name" value="Nematode_SR-like"/>
</dbReference>
<protein>
    <submittedName>
        <fullName evidence="3">Serpentine receptor class gamma</fullName>
    </submittedName>
</protein>
<keyword evidence="1" id="KW-0472">Membrane</keyword>
<feature type="transmembrane region" description="Helical" evidence="1">
    <location>
        <begin position="231"/>
        <end position="255"/>
    </location>
</feature>
<evidence type="ECO:0000313" key="3">
    <source>
        <dbReference type="WBParaSite" id="SPAL_0000084400.1"/>
    </source>
</evidence>
<reference evidence="3" key="1">
    <citation type="submission" date="2017-02" db="UniProtKB">
        <authorList>
            <consortium name="WormBaseParasite"/>
        </authorList>
    </citation>
    <scope>IDENTIFICATION</scope>
</reference>